<keyword evidence="2" id="KW-1185">Reference proteome</keyword>
<dbReference type="Proteomes" id="UP000070456">
    <property type="component" value="Unassembled WGS sequence"/>
</dbReference>
<dbReference type="OrthoDB" id="1958085at2"/>
<evidence type="ECO:0000313" key="2">
    <source>
        <dbReference type="Proteomes" id="UP000070456"/>
    </source>
</evidence>
<dbReference type="AlphaFoldDB" id="A0A140L8I4"/>
<organism evidence="1 2">
    <name type="scientific">Thermotalea metallivorans</name>
    <dbReference type="NCBI Taxonomy" id="520762"/>
    <lineage>
        <taxon>Bacteria</taxon>
        <taxon>Bacillati</taxon>
        <taxon>Bacillota</taxon>
        <taxon>Clostridia</taxon>
        <taxon>Peptostreptococcales</taxon>
        <taxon>Thermotaleaceae</taxon>
        <taxon>Thermotalea</taxon>
    </lineage>
</organism>
<accession>A0A140L8I4</accession>
<evidence type="ECO:0000313" key="1">
    <source>
        <dbReference type="EMBL" id="KXG76859.1"/>
    </source>
</evidence>
<dbReference type="RefSeq" id="WP_157064896.1">
    <property type="nucleotide sequence ID" value="NZ_LOEE01000021.1"/>
</dbReference>
<dbReference type="EMBL" id="LOEE01000021">
    <property type="protein sequence ID" value="KXG76859.1"/>
    <property type="molecule type" value="Genomic_DNA"/>
</dbReference>
<protein>
    <submittedName>
        <fullName evidence="1">Uncharacterized protein</fullName>
    </submittedName>
</protein>
<sequence length="47" mass="5467">MREHNHNVEVMNNLKECGMITCIHCIGGYCSNTIGCELYERHLKQED</sequence>
<reference evidence="1 2" key="1">
    <citation type="submission" date="2015-12" db="EMBL/GenBank/DDBJ databases">
        <title>Draft genome sequence of the thermoanaerobe Thermotalea metallivorans, an isolate from the runoff channel of the Great Artesian Basin, Australia.</title>
        <authorList>
            <person name="Patel B.K."/>
        </authorList>
    </citation>
    <scope>NUCLEOTIDE SEQUENCE [LARGE SCALE GENOMIC DNA]</scope>
    <source>
        <strain evidence="1 2">B2-1</strain>
    </source>
</reference>
<gene>
    <name evidence="1" type="ORF">AN619_08510</name>
</gene>
<comment type="caution">
    <text evidence="1">The sequence shown here is derived from an EMBL/GenBank/DDBJ whole genome shotgun (WGS) entry which is preliminary data.</text>
</comment>
<proteinExistence type="predicted"/>
<name>A0A140L8I4_9FIRM</name>